<evidence type="ECO:0000313" key="2">
    <source>
        <dbReference type="EMBL" id="SCB30783.1"/>
    </source>
</evidence>
<evidence type="ECO:0000313" key="3">
    <source>
        <dbReference type="Proteomes" id="UP000199205"/>
    </source>
</evidence>
<feature type="transmembrane region" description="Helical" evidence="1">
    <location>
        <begin position="5"/>
        <end position="23"/>
    </location>
</feature>
<reference evidence="2 3" key="1">
    <citation type="submission" date="2016-08" db="EMBL/GenBank/DDBJ databases">
        <authorList>
            <person name="Seilhamer J.J."/>
        </authorList>
    </citation>
    <scope>NUCLEOTIDE SEQUENCE [LARGE SCALE GENOMIC DNA]</scope>
    <source>
        <strain evidence="2 3">P1-7</strain>
    </source>
</reference>
<proteinExistence type="predicted"/>
<evidence type="ECO:0000256" key="1">
    <source>
        <dbReference type="SAM" id="Phobius"/>
    </source>
</evidence>
<sequence>MTPRYFITMGVITAIFGLTAIFLTSPSDWNLWAAGATSGFLFGMGISAVAKAKEADHD</sequence>
<keyword evidence="1" id="KW-1133">Transmembrane helix</keyword>
<name>A0A1C3VSL6_9HYPH</name>
<keyword evidence="1" id="KW-0812">Transmembrane</keyword>
<keyword evidence="1" id="KW-0472">Membrane</keyword>
<protein>
    <submittedName>
        <fullName evidence="2">Uncharacterized protein</fullName>
    </submittedName>
</protein>
<feature type="transmembrane region" description="Helical" evidence="1">
    <location>
        <begin position="29"/>
        <end position="50"/>
    </location>
</feature>
<organism evidence="2 3">
    <name type="scientific">Rhizobium lusitanum</name>
    <dbReference type="NCBI Taxonomy" id="293958"/>
    <lineage>
        <taxon>Bacteria</taxon>
        <taxon>Pseudomonadati</taxon>
        <taxon>Pseudomonadota</taxon>
        <taxon>Alphaproteobacteria</taxon>
        <taxon>Hyphomicrobiales</taxon>
        <taxon>Rhizobiaceae</taxon>
        <taxon>Rhizobium/Agrobacterium group</taxon>
        <taxon>Rhizobium</taxon>
    </lineage>
</organism>
<dbReference type="Proteomes" id="UP000199205">
    <property type="component" value="Unassembled WGS sequence"/>
</dbReference>
<gene>
    <name evidence="2" type="ORF">GA0061101_106158</name>
</gene>
<dbReference type="EMBL" id="FMAF01000006">
    <property type="protein sequence ID" value="SCB30783.1"/>
    <property type="molecule type" value="Genomic_DNA"/>
</dbReference>
<accession>A0A1C3VSL6</accession>
<dbReference type="AlphaFoldDB" id="A0A1C3VSL6"/>